<dbReference type="PANTHER" id="PTHR24148:SF64">
    <property type="entry name" value="HETEROKARYON INCOMPATIBILITY DOMAIN-CONTAINING PROTEIN"/>
    <property type="match status" value="1"/>
</dbReference>
<dbReference type="Pfam" id="PF26639">
    <property type="entry name" value="Het-6_barrel"/>
    <property type="match status" value="1"/>
</dbReference>
<accession>A0A8H7TFU9</accession>
<reference evidence="1" key="1">
    <citation type="submission" date="2021-02" db="EMBL/GenBank/DDBJ databases">
        <title>Genome sequence Cadophora malorum strain M34.</title>
        <authorList>
            <person name="Stefanovic E."/>
            <person name="Vu D."/>
            <person name="Scully C."/>
            <person name="Dijksterhuis J."/>
            <person name="Roader J."/>
            <person name="Houbraken J."/>
        </authorList>
    </citation>
    <scope>NUCLEOTIDE SEQUENCE</scope>
    <source>
        <strain evidence="1">M34</strain>
    </source>
</reference>
<name>A0A8H7TFU9_9HELO</name>
<protein>
    <submittedName>
        <fullName evidence="1">Uncharacterized protein</fullName>
    </submittedName>
</protein>
<comment type="caution">
    <text evidence="1">The sequence shown here is derived from an EMBL/GenBank/DDBJ whole genome shotgun (WGS) entry which is preliminary data.</text>
</comment>
<dbReference type="OrthoDB" id="2157530at2759"/>
<keyword evidence="2" id="KW-1185">Reference proteome</keyword>
<dbReference type="PANTHER" id="PTHR24148">
    <property type="entry name" value="ANKYRIN REPEAT DOMAIN-CONTAINING PROTEIN 39 HOMOLOG-RELATED"/>
    <property type="match status" value="1"/>
</dbReference>
<dbReference type="AlphaFoldDB" id="A0A8H7TFU9"/>
<sequence>MVLQTSLIKGFLTISRIWTVPNIVLSRNPILCCGLEMSWVDVCQGLETYASYSQPNVVKSPGLQFVLQQEYIRRCIVQGRTLTLDVQLDVTRCLHAHDPRDKVFANYGPFQEANPEEVLSLDYMMEVDEVYDKTARTLNRGGCFGPFLAAFSMVEDRESPESGDKFLSWMPDWRAPLNRYRLNQQDCGYKASGQRTSAKFHSRERNTDSDVELFDGSIIDRVDKVSSFLPHRRFHDKYNASGANAFFFMEWYEWAEENALRSYNGDRDRLLLHWVETVQARGCNVSSGTAWAASKQLLSQVRAWLKYLEDEDQEQTEEIRQLHAAALPSHGRRFGITTRGHFCLAPRWTRPNDAVCILHGAKVPFVLREGEMKSKKVAENWRNVGECYVHGAMYGEALNWEGVQEMMFDIR</sequence>
<dbReference type="InterPro" id="IPR052895">
    <property type="entry name" value="HetReg/Transcr_Mod"/>
</dbReference>
<gene>
    <name evidence="1" type="ORF">IFR04_006094</name>
</gene>
<dbReference type="Proteomes" id="UP000664132">
    <property type="component" value="Unassembled WGS sequence"/>
</dbReference>
<organism evidence="1 2">
    <name type="scientific">Cadophora malorum</name>
    <dbReference type="NCBI Taxonomy" id="108018"/>
    <lineage>
        <taxon>Eukaryota</taxon>
        <taxon>Fungi</taxon>
        <taxon>Dikarya</taxon>
        <taxon>Ascomycota</taxon>
        <taxon>Pezizomycotina</taxon>
        <taxon>Leotiomycetes</taxon>
        <taxon>Helotiales</taxon>
        <taxon>Ploettnerulaceae</taxon>
        <taxon>Cadophora</taxon>
    </lineage>
</organism>
<evidence type="ECO:0000313" key="2">
    <source>
        <dbReference type="Proteomes" id="UP000664132"/>
    </source>
</evidence>
<dbReference type="EMBL" id="JAFJYH010000077">
    <property type="protein sequence ID" value="KAG4420814.1"/>
    <property type="molecule type" value="Genomic_DNA"/>
</dbReference>
<evidence type="ECO:0000313" key="1">
    <source>
        <dbReference type="EMBL" id="KAG4420814.1"/>
    </source>
</evidence>
<proteinExistence type="predicted"/>